<keyword evidence="3" id="KW-1185">Reference proteome</keyword>
<evidence type="ECO:0000313" key="2">
    <source>
        <dbReference type="EMBL" id="QDP39903.1"/>
    </source>
</evidence>
<reference evidence="2 3" key="1">
    <citation type="submission" date="2019-07" db="EMBL/GenBank/DDBJ databases">
        <authorList>
            <person name="Li J."/>
        </authorList>
    </citation>
    <scope>NUCLEOTIDE SEQUENCE [LARGE SCALE GENOMIC DNA]</scope>
    <source>
        <strain evidence="2 3">TKL69</strain>
    </source>
</reference>
<keyword evidence="1" id="KW-1133">Transmembrane helix</keyword>
<keyword evidence="1" id="KW-0812">Transmembrane</keyword>
<dbReference type="EMBL" id="CP041666">
    <property type="protein sequence ID" value="QDP39903.1"/>
    <property type="molecule type" value="Genomic_DNA"/>
</dbReference>
<organism evidence="2 3">
    <name type="scientific">Radiobacillus deserti</name>
    <dbReference type="NCBI Taxonomy" id="2594883"/>
    <lineage>
        <taxon>Bacteria</taxon>
        <taxon>Bacillati</taxon>
        <taxon>Bacillota</taxon>
        <taxon>Bacilli</taxon>
        <taxon>Bacillales</taxon>
        <taxon>Bacillaceae</taxon>
        <taxon>Radiobacillus</taxon>
    </lineage>
</organism>
<evidence type="ECO:0008006" key="4">
    <source>
        <dbReference type="Google" id="ProtNLM"/>
    </source>
</evidence>
<evidence type="ECO:0000256" key="1">
    <source>
        <dbReference type="SAM" id="Phobius"/>
    </source>
</evidence>
<accession>A0A516KES2</accession>
<proteinExistence type="predicted"/>
<gene>
    <name evidence="2" type="ORF">FN924_06820</name>
</gene>
<sequence length="59" mass="7048">MESSLFYFPFVAFIPFLISIGLAIFSIWFMLTLLRNQREKNNILKAILKEIKQNNHMKE</sequence>
<name>A0A516KES2_9BACI</name>
<dbReference type="Proteomes" id="UP000315215">
    <property type="component" value="Chromosome"/>
</dbReference>
<dbReference type="AlphaFoldDB" id="A0A516KES2"/>
<dbReference type="KEGG" id="aqt:FN924_06820"/>
<dbReference type="OrthoDB" id="2928738at2"/>
<keyword evidence="1" id="KW-0472">Membrane</keyword>
<dbReference type="RefSeq" id="WP_143892955.1">
    <property type="nucleotide sequence ID" value="NZ_CP041666.1"/>
</dbReference>
<protein>
    <recommendedName>
        <fullName evidence="4">DUF4083 domain-containing protein</fullName>
    </recommendedName>
</protein>
<feature type="transmembrane region" description="Helical" evidence="1">
    <location>
        <begin position="6"/>
        <end position="31"/>
    </location>
</feature>
<evidence type="ECO:0000313" key="3">
    <source>
        <dbReference type="Proteomes" id="UP000315215"/>
    </source>
</evidence>